<evidence type="ECO:0000256" key="1">
    <source>
        <dbReference type="SAM" id="MobiDB-lite"/>
    </source>
</evidence>
<dbReference type="EMBL" id="PVZC01000009">
    <property type="protein sequence ID" value="PRX95570.1"/>
    <property type="molecule type" value="Genomic_DNA"/>
</dbReference>
<dbReference type="RefSeq" id="WP_106251751.1">
    <property type="nucleotide sequence ID" value="NZ_PVZC01000009.1"/>
</dbReference>
<evidence type="ECO:0000313" key="2">
    <source>
        <dbReference type="EMBL" id="PRX95570.1"/>
    </source>
</evidence>
<keyword evidence="3" id="KW-1185">Reference proteome</keyword>
<accession>A0A2T0PVW5</accession>
<dbReference type="Proteomes" id="UP000237846">
    <property type="component" value="Unassembled WGS sequence"/>
</dbReference>
<protein>
    <submittedName>
        <fullName evidence="2">Uncharacterized protein</fullName>
    </submittedName>
</protein>
<comment type="caution">
    <text evidence="2">The sequence shown here is derived from an EMBL/GenBank/DDBJ whole genome shotgun (WGS) entry which is preliminary data.</text>
</comment>
<dbReference type="AlphaFoldDB" id="A0A2T0PVW5"/>
<feature type="region of interest" description="Disordered" evidence="1">
    <location>
        <begin position="1"/>
        <end position="59"/>
    </location>
</feature>
<reference evidence="2 3" key="1">
    <citation type="submission" date="2018-03" db="EMBL/GenBank/DDBJ databases">
        <title>Genomic Encyclopedia of Archaeal and Bacterial Type Strains, Phase II (KMG-II): from individual species to whole genera.</title>
        <authorList>
            <person name="Goeker M."/>
        </authorList>
    </citation>
    <scope>NUCLEOTIDE SEQUENCE [LARGE SCALE GENOMIC DNA]</scope>
    <source>
        <strain evidence="2 3">DSM 45601</strain>
    </source>
</reference>
<evidence type="ECO:0000313" key="3">
    <source>
        <dbReference type="Proteomes" id="UP000237846"/>
    </source>
</evidence>
<proteinExistence type="predicted"/>
<gene>
    <name evidence="2" type="ORF">CLV72_109179</name>
</gene>
<feature type="compositionally biased region" description="Low complexity" evidence="1">
    <location>
        <begin position="45"/>
        <end position="59"/>
    </location>
</feature>
<sequence length="59" mass="6627">MAEKKPYPVYVSPDGTREQIVGSKEREVQLRFQGWTPKPPEPAPRRSTTSTTPTAADKK</sequence>
<name>A0A2T0PVW5_9ACTN</name>
<organism evidence="2 3">
    <name type="scientific">Allonocardiopsis opalescens</name>
    <dbReference type="NCBI Taxonomy" id="1144618"/>
    <lineage>
        <taxon>Bacteria</taxon>
        <taxon>Bacillati</taxon>
        <taxon>Actinomycetota</taxon>
        <taxon>Actinomycetes</taxon>
        <taxon>Streptosporangiales</taxon>
        <taxon>Allonocardiopsis</taxon>
    </lineage>
</organism>